<evidence type="ECO:0000313" key="1">
    <source>
        <dbReference type="EMBL" id="GAJ16586.1"/>
    </source>
</evidence>
<proteinExistence type="predicted"/>
<reference evidence="1" key="1">
    <citation type="journal article" date="2014" name="Front. Microbiol.">
        <title>High frequency of phylogenetically diverse reductive dehalogenase-homologous genes in deep subseafloor sedimentary metagenomes.</title>
        <authorList>
            <person name="Kawai M."/>
            <person name="Futagami T."/>
            <person name="Toyoda A."/>
            <person name="Takaki Y."/>
            <person name="Nishi S."/>
            <person name="Hori S."/>
            <person name="Arai W."/>
            <person name="Tsubouchi T."/>
            <person name="Morono Y."/>
            <person name="Uchiyama I."/>
            <person name="Ito T."/>
            <person name="Fujiyama A."/>
            <person name="Inagaki F."/>
            <person name="Takami H."/>
        </authorList>
    </citation>
    <scope>NUCLEOTIDE SEQUENCE</scope>
    <source>
        <strain evidence="1">Expedition CK06-06</strain>
    </source>
</reference>
<feature type="non-terminal residue" evidence="1">
    <location>
        <position position="1"/>
    </location>
</feature>
<name>X1VLC5_9ZZZZ</name>
<comment type="caution">
    <text evidence="1">The sequence shown here is derived from an EMBL/GenBank/DDBJ whole genome shotgun (WGS) entry which is preliminary data.</text>
</comment>
<protein>
    <submittedName>
        <fullName evidence="1">Uncharacterized protein</fullName>
    </submittedName>
</protein>
<gene>
    <name evidence="1" type="ORF">S12H4_63193</name>
</gene>
<sequence length="36" mass="3860">STGFTGATARNPDEYATALLGLFEKCRHVVHKGPKS</sequence>
<dbReference type="AlphaFoldDB" id="X1VLC5"/>
<accession>X1VLC5</accession>
<organism evidence="1">
    <name type="scientific">marine sediment metagenome</name>
    <dbReference type="NCBI Taxonomy" id="412755"/>
    <lineage>
        <taxon>unclassified sequences</taxon>
        <taxon>metagenomes</taxon>
        <taxon>ecological metagenomes</taxon>
    </lineage>
</organism>
<dbReference type="EMBL" id="BARW01042823">
    <property type="protein sequence ID" value="GAJ16586.1"/>
    <property type="molecule type" value="Genomic_DNA"/>
</dbReference>